<evidence type="ECO:0000313" key="2">
    <source>
        <dbReference type="EMBL" id="MFC5458790.1"/>
    </source>
</evidence>
<feature type="transmembrane region" description="Helical" evidence="1">
    <location>
        <begin position="360"/>
        <end position="381"/>
    </location>
</feature>
<keyword evidence="1" id="KW-0812">Transmembrane</keyword>
<proteinExistence type="predicted"/>
<keyword evidence="1" id="KW-1133">Transmembrane helix</keyword>
<evidence type="ECO:0000313" key="3">
    <source>
        <dbReference type="Proteomes" id="UP001596050"/>
    </source>
</evidence>
<feature type="transmembrane region" description="Helical" evidence="1">
    <location>
        <begin position="409"/>
        <end position="434"/>
    </location>
</feature>
<reference evidence="3" key="1">
    <citation type="journal article" date="2019" name="Int. J. Syst. Evol. Microbiol.">
        <title>The Global Catalogue of Microorganisms (GCM) 10K type strain sequencing project: providing services to taxonomists for standard genome sequencing and annotation.</title>
        <authorList>
            <consortium name="The Broad Institute Genomics Platform"/>
            <consortium name="The Broad Institute Genome Sequencing Center for Infectious Disease"/>
            <person name="Wu L."/>
            <person name="Ma J."/>
        </authorList>
    </citation>
    <scope>NUCLEOTIDE SEQUENCE [LARGE SCALE GENOMIC DNA]</scope>
    <source>
        <strain evidence="3">KACC 12649</strain>
    </source>
</reference>
<dbReference type="EMBL" id="JBHSMU010000004">
    <property type="protein sequence ID" value="MFC5458790.1"/>
    <property type="molecule type" value="Genomic_DNA"/>
</dbReference>
<comment type="caution">
    <text evidence="2">The sequence shown here is derived from an EMBL/GenBank/DDBJ whole genome shotgun (WGS) entry which is preliminary data.</text>
</comment>
<sequence>MSEPSLLAALPARRRSLLLRVHFWAALIASPFILVATLTGLVYIFTPQVEARLYAHLDRVTPAGAMLPLDRSVAAARMAAPGNLELRSVAPAFGPGDAVRVSFEPARAHAAGAHHHAAPAPQGATPLTVFVNPYDARVLGAQAPGERFSEWARTLHSRLLQGEGWRWMIELAASWLFVMLLTGLVLWWPGRGQPILPRRGKKGRAAWRQWHAFGGVALGILSLVMVATGITWSRYAGEQVRALRDAAGQASPQAPRHLHSAPPAGAAGAVLLGWQQAWMRARELAPPIAMQLTPPQGAHGVWRATGIDRTRPTLRFDLMLDAYTGQTLYRSGWEQQTAFGKATALGIPFHRGEFGIWNQVVLFLFGAGVLFSLASGWVMFFKRRGSSRAGRAPLLPPLLPGAWRAASPLALAGTAALCLLMPLLALSGGVLLAVEWVASMDTRRSAA</sequence>
<dbReference type="Proteomes" id="UP001596050">
    <property type="component" value="Unassembled WGS sequence"/>
</dbReference>
<gene>
    <name evidence="2" type="ORF">ACFPN5_03060</name>
</gene>
<feature type="transmembrane region" description="Helical" evidence="1">
    <location>
        <begin position="210"/>
        <end position="232"/>
    </location>
</feature>
<dbReference type="InterPro" id="IPR005625">
    <property type="entry name" value="PepSY-ass_TM"/>
</dbReference>
<protein>
    <submittedName>
        <fullName evidence="2">PepSY-associated TM helix domain-containing protein</fullName>
    </submittedName>
</protein>
<dbReference type="Pfam" id="PF03929">
    <property type="entry name" value="PepSY_TM"/>
    <property type="match status" value="1"/>
</dbReference>
<dbReference type="PANTHER" id="PTHR34219:SF1">
    <property type="entry name" value="PEPSY DOMAIN-CONTAINING PROTEIN"/>
    <property type="match status" value="1"/>
</dbReference>
<name>A0ABW0KZD6_9BURK</name>
<feature type="transmembrane region" description="Helical" evidence="1">
    <location>
        <begin position="21"/>
        <end position="45"/>
    </location>
</feature>
<dbReference type="PANTHER" id="PTHR34219">
    <property type="entry name" value="IRON-REGULATED INNER MEMBRANE PROTEIN-RELATED"/>
    <property type="match status" value="1"/>
</dbReference>
<feature type="transmembrane region" description="Helical" evidence="1">
    <location>
        <begin position="167"/>
        <end position="189"/>
    </location>
</feature>
<accession>A0ABW0KZD6</accession>
<organism evidence="2 3">
    <name type="scientific">Massilia niabensis</name>
    <dbReference type="NCBI Taxonomy" id="544910"/>
    <lineage>
        <taxon>Bacteria</taxon>
        <taxon>Pseudomonadati</taxon>
        <taxon>Pseudomonadota</taxon>
        <taxon>Betaproteobacteria</taxon>
        <taxon>Burkholderiales</taxon>
        <taxon>Oxalobacteraceae</taxon>
        <taxon>Telluria group</taxon>
        <taxon>Massilia</taxon>
    </lineage>
</organism>
<keyword evidence="3" id="KW-1185">Reference proteome</keyword>
<keyword evidence="1" id="KW-0472">Membrane</keyword>
<evidence type="ECO:0000256" key="1">
    <source>
        <dbReference type="SAM" id="Phobius"/>
    </source>
</evidence>